<dbReference type="GO" id="GO:0016757">
    <property type="term" value="F:glycosyltransferase activity"/>
    <property type="evidence" value="ECO:0007669"/>
    <property type="project" value="InterPro"/>
</dbReference>
<dbReference type="PANTHER" id="PTHR46401:SF2">
    <property type="entry name" value="GLYCOSYLTRANSFERASE WBBK-RELATED"/>
    <property type="match status" value="1"/>
</dbReference>
<dbReference type="PANTHER" id="PTHR46401">
    <property type="entry name" value="GLYCOSYLTRANSFERASE WBBK-RELATED"/>
    <property type="match status" value="1"/>
</dbReference>
<comment type="caution">
    <text evidence="4">The sequence shown here is derived from an EMBL/GenBank/DDBJ whole genome shotgun (WGS) entry which is preliminary data.</text>
</comment>
<sequence length="350" mass="40458">MEIKRVLVTFDSMKDLNCGYFSFGKGLGDAIVNCNENKYDLSYYIFKQNPYLFENKVRFIYFSKVHKFYFPAKDKFDIVHLTDQTCRLRPANVNAKRILTVHDLNKIHLGFSNNNSIRRYLSRLQSRINSCDRIVTISKFVANDIETFFPEARGKISVIYNGVDKLITAHDHVPVFCPTNEFIFTIGLLSIQKGFQYLPALLTGNNYDLIISGIETPHKEVILRAAAKYNVKSRVYITGPISEKDKAWYYKNCSAFVFPSRAEGFGLPVIEAMQFGKPVFLSKFTSLPEIGDKHAYYFDNFEDKHMQEVFNVGMADFLQRNCANEIKRYADCFTWDRAAKAYLSLYESLL</sequence>
<evidence type="ECO:0000256" key="1">
    <source>
        <dbReference type="ARBA" id="ARBA00022679"/>
    </source>
</evidence>
<evidence type="ECO:0000313" key="4">
    <source>
        <dbReference type="EMBL" id="MCF2500380.1"/>
    </source>
</evidence>
<dbReference type="SUPFAM" id="SSF53756">
    <property type="entry name" value="UDP-Glycosyltransferase/glycogen phosphorylase"/>
    <property type="match status" value="1"/>
</dbReference>
<evidence type="ECO:0000259" key="3">
    <source>
        <dbReference type="Pfam" id="PF13439"/>
    </source>
</evidence>
<dbReference type="Pfam" id="PF00534">
    <property type="entry name" value="Glycos_transf_1"/>
    <property type="match status" value="1"/>
</dbReference>
<dbReference type="InterPro" id="IPR001296">
    <property type="entry name" value="Glyco_trans_1"/>
</dbReference>
<keyword evidence="1" id="KW-0808">Transferase</keyword>
<dbReference type="RefSeq" id="WP_235178770.1">
    <property type="nucleotide sequence ID" value="NZ_JAKFFV010000011.1"/>
</dbReference>
<feature type="domain" description="Glycosyltransferase subfamily 4-like N-terminal" evidence="3">
    <location>
        <begin position="67"/>
        <end position="164"/>
    </location>
</feature>
<dbReference type="CDD" id="cd03809">
    <property type="entry name" value="GT4_MtfB-like"/>
    <property type="match status" value="1"/>
</dbReference>
<reference evidence="4" key="1">
    <citation type="submission" date="2022-01" db="EMBL/GenBank/DDBJ databases">
        <title>Novel species in genus Dyadobacter.</title>
        <authorList>
            <person name="Ma C."/>
        </authorList>
    </citation>
    <scope>NUCLEOTIDE SEQUENCE</scope>
    <source>
        <strain evidence="4">CY357</strain>
    </source>
</reference>
<dbReference type="EMBL" id="JAKFFV010000011">
    <property type="protein sequence ID" value="MCF2500380.1"/>
    <property type="molecule type" value="Genomic_DNA"/>
</dbReference>
<feature type="domain" description="Glycosyl transferase family 1" evidence="2">
    <location>
        <begin position="179"/>
        <end position="294"/>
    </location>
</feature>
<protein>
    <submittedName>
        <fullName evidence="4">Glycosyltransferase family 4 protein</fullName>
    </submittedName>
</protein>
<evidence type="ECO:0000313" key="5">
    <source>
        <dbReference type="Proteomes" id="UP001139411"/>
    </source>
</evidence>
<dbReference type="InterPro" id="IPR028098">
    <property type="entry name" value="Glyco_trans_4-like_N"/>
</dbReference>
<dbReference type="Gene3D" id="3.40.50.2000">
    <property type="entry name" value="Glycogen Phosphorylase B"/>
    <property type="match status" value="2"/>
</dbReference>
<dbReference type="Pfam" id="PF13439">
    <property type="entry name" value="Glyco_transf_4"/>
    <property type="match status" value="1"/>
</dbReference>
<dbReference type="Proteomes" id="UP001139411">
    <property type="component" value="Unassembled WGS sequence"/>
</dbReference>
<proteinExistence type="predicted"/>
<name>A0A9X1TUN2_9BACT</name>
<evidence type="ECO:0000259" key="2">
    <source>
        <dbReference type="Pfam" id="PF00534"/>
    </source>
</evidence>
<organism evidence="4 5">
    <name type="scientific">Dyadobacter chenhuakuii</name>
    <dbReference type="NCBI Taxonomy" id="2909339"/>
    <lineage>
        <taxon>Bacteria</taxon>
        <taxon>Pseudomonadati</taxon>
        <taxon>Bacteroidota</taxon>
        <taxon>Cytophagia</taxon>
        <taxon>Cytophagales</taxon>
        <taxon>Spirosomataceae</taxon>
        <taxon>Dyadobacter</taxon>
    </lineage>
</organism>
<gene>
    <name evidence="4" type="ORF">L0661_18810</name>
</gene>
<accession>A0A9X1TUN2</accession>
<dbReference type="AlphaFoldDB" id="A0A9X1TUN2"/>